<proteinExistence type="predicted"/>
<reference evidence="2" key="1">
    <citation type="submission" date="2022-01" db="EMBL/GenBank/DDBJ databases">
        <title>Novel bile acid biosynthetic pathways are enriched in the microbiome of centenarians.</title>
        <authorList>
            <person name="Sato Y."/>
            <person name="Atarashi K."/>
            <person name="Plichta R.D."/>
            <person name="Arai Y."/>
            <person name="Sasajima S."/>
            <person name="Kearney M.S."/>
            <person name="Suda W."/>
            <person name="Takeshita K."/>
            <person name="Sasaki T."/>
            <person name="Okamoto S."/>
            <person name="Skelly N.A."/>
            <person name="Okamura Y."/>
            <person name="Vlamakis H."/>
            <person name="Li Y."/>
            <person name="Tanoue T."/>
            <person name="Takei H."/>
            <person name="Nittono H."/>
            <person name="Narushima S."/>
            <person name="Irie J."/>
            <person name="Itoh H."/>
            <person name="Moriya K."/>
            <person name="Sugiura Y."/>
            <person name="Suematsu M."/>
            <person name="Moritoki N."/>
            <person name="Shibata S."/>
            <person name="Littman R.D."/>
            <person name="Fischbach A.M."/>
            <person name="Uwamino Y."/>
            <person name="Inoue T."/>
            <person name="Honda A."/>
            <person name="Hattori M."/>
            <person name="Murai T."/>
            <person name="Xavier J.R."/>
            <person name="Hirose N."/>
            <person name="Honda K."/>
        </authorList>
    </citation>
    <scope>NUCLEOTIDE SEQUENCE</scope>
    <source>
        <strain evidence="2">CE91-St16</strain>
    </source>
</reference>
<dbReference type="RefSeq" id="WP_014775318.1">
    <property type="nucleotide sequence ID" value="NZ_AP025581.1"/>
</dbReference>
<name>A0AA37KQM9_9BACT</name>
<dbReference type="EMBL" id="BQOL01000002">
    <property type="protein sequence ID" value="GKI20372.1"/>
    <property type="molecule type" value="Genomic_DNA"/>
</dbReference>
<dbReference type="Proteomes" id="UP001055105">
    <property type="component" value="Unassembled WGS sequence"/>
</dbReference>
<gene>
    <name evidence="2" type="ORF">CE91St16_32800</name>
</gene>
<feature type="transmembrane region" description="Helical" evidence="1">
    <location>
        <begin position="43"/>
        <end position="63"/>
    </location>
</feature>
<protein>
    <submittedName>
        <fullName evidence="2">Uncharacterized protein</fullName>
    </submittedName>
</protein>
<evidence type="ECO:0000313" key="3">
    <source>
        <dbReference type="Proteomes" id="UP001055105"/>
    </source>
</evidence>
<keyword evidence="1" id="KW-1133">Transmembrane helix</keyword>
<organism evidence="2 3">
    <name type="scientific">Alistipes finegoldii</name>
    <dbReference type="NCBI Taxonomy" id="214856"/>
    <lineage>
        <taxon>Bacteria</taxon>
        <taxon>Pseudomonadati</taxon>
        <taxon>Bacteroidota</taxon>
        <taxon>Bacteroidia</taxon>
        <taxon>Bacteroidales</taxon>
        <taxon>Rikenellaceae</taxon>
        <taxon>Alistipes</taxon>
    </lineage>
</organism>
<sequence length="107" mass="12146">MNREFENSGREMPYRIPPQSLEALHERILSRTSRRPASPPRTVRRYCLTAAAAAAVLVMGLLVTEYRTRRADTPAPDLEQMLATTPAETLRQAAAENYDDILYNQQL</sequence>
<evidence type="ECO:0000256" key="1">
    <source>
        <dbReference type="SAM" id="Phobius"/>
    </source>
</evidence>
<keyword evidence="1" id="KW-0472">Membrane</keyword>
<dbReference type="AlphaFoldDB" id="A0AA37KQM9"/>
<comment type="caution">
    <text evidence="2">The sequence shown here is derived from an EMBL/GenBank/DDBJ whole genome shotgun (WGS) entry which is preliminary data.</text>
</comment>
<evidence type="ECO:0000313" key="2">
    <source>
        <dbReference type="EMBL" id="GKI20372.1"/>
    </source>
</evidence>
<accession>A0AA37KQM9</accession>
<keyword evidence="1" id="KW-0812">Transmembrane</keyword>